<name>A0ABN8CEN8_9STRA</name>
<evidence type="ECO:0000313" key="3">
    <source>
        <dbReference type="Proteomes" id="UP001157938"/>
    </source>
</evidence>
<protein>
    <submittedName>
        <fullName evidence="2">Uncharacterized protein</fullName>
    </submittedName>
</protein>
<organism evidence="2 3">
    <name type="scientific">Peronospora farinosa</name>
    <dbReference type="NCBI Taxonomy" id="134698"/>
    <lineage>
        <taxon>Eukaryota</taxon>
        <taxon>Sar</taxon>
        <taxon>Stramenopiles</taxon>
        <taxon>Oomycota</taxon>
        <taxon>Peronosporomycetes</taxon>
        <taxon>Peronosporales</taxon>
        <taxon>Peronosporaceae</taxon>
        <taxon>Peronospora</taxon>
    </lineage>
</organism>
<feature type="compositionally biased region" description="Polar residues" evidence="1">
    <location>
        <begin position="1"/>
        <end position="12"/>
    </location>
</feature>
<accession>A0ABN8CEN8</accession>
<comment type="caution">
    <text evidence="2">The sequence shown here is derived from an EMBL/GenBank/DDBJ whole genome shotgun (WGS) entry which is preliminary data.</text>
</comment>
<evidence type="ECO:0000313" key="2">
    <source>
        <dbReference type="EMBL" id="CAH0491681.1"/>
    </source>
</evidence>
<dbReference type="EMBL" id="CAKLBC010001372">
    <property type="protein sequence ID" value="CAH0491681.1"/>
    <property type="molecule type" value="Genomic_DNA"/>
</dbReference>
<feature type="region of interest" description="Disordered" evidence="1">
    <location>
        <begin position="60"/>
        <end position="91"/>
    </location>
</feature>
<feature type="compositionally biased region" description="Polar residues" evidence="1">
    <location>
        <begin position="75"/>
        <end position="91"/>
    </location>
</feature>
<sequence>MVEEQSYNNASATPYYKPSAEKSDATPMELGNAMLQVRQVRPYDGSLLCQTCCWGQGSQQNVLNPKGGVEEPASRTGSDSTPDKSGNTGAQ</sequence>
<proteinExistence type="predicted"/>
<evidence type="ECO:0000256" key="1">
    <source>
        <dbReference type="SAM" id="MobiDB-lite"/>
    </source>
</evidence>
<feature type="region of interest" description="Disordered" evidence="1">
    <location>
        <begin position="1"/>
        <end position="27"/>
    </location>
</feature>
<keyword evidence="3" id="KW-1185">Reference proteome</keyword>
<reference evidence="2 3" key="1">
    <citation type="submission" date="2021-11" db="EMBL/GenBank/DDBJ databases">
        <authorList>
            <person name="Islam A."/>
            <person name="Islam S."/>
            <person name="Flora M.S."/>
            <person name="Rahman M."/>
            <person name="Ziaur R.M."/>
            <person name="Epstein J.H."/>
            <person name="Hassan M."/>
            <person name="Klassen M."/>
            <person name="Woodard K."/>
            <person name="Webb A."/>
            <person name="Webby R.J."/>
            <person name="El Zowalaty M.E."/>
        </authorList>
    </citation>
    <scope>NUCLEOTIDE SEQUENCE [LARGE SCALE GENOMIC DNA]</scope>
    <source>
        <strain evidence="2">Pf1</strain>
    </source>
</reference>
<dbReference type="Proteomes" id="UP001157938">
    <property type="component" value="Unassembled WGS sequence"/>
</dbReference>
<gene>
    <name evidence="2" type="ORF">PFR001_LOCUS6932</name>
</gene>